<evidence type="ECO:0000313" key="2">
    <source>
        <dbReference type="Proteomes" id="UP000053732"/>
    </source>
</evidence>
<name>A0A0G4P484_PENC3</name>
<organism evidence="1 2">
    <name type="scientific">Penicillium camemberti (strain FM 013)</name>
    <dbReference type="NCBI Taxonomy" id="1429867"/>
    <lineage>
        <taxon>Eukaryota</taxon>
        <taxon>Fungi</taxon>
        <taxon>Dikarya</taxon>
        <taxon>Ascomycota</taxon>
        <taxon>Pezizomycotina</taxon>
        <taxon>Eurotiomycetes</taxon>
        <taxon>Eurotiomycetidae</taxon>
        <taxon>Eurotiales</taxon>
        <taxon>Aspergillaceae</taxon>
        <taxon>Penicillium</taxon>
    </lineage>
</organism>
<dbReference type="AlphaFoldDB" id="A0A0G4P484"/>
<keyword evidence="2" id="KW-1185">Reference proteome</keyword>
<evidence type="ECO:0000313" key="1">
    <source>
        <dbReference type="EMBL" id="CRL21140.1"/>
    </source>
</evidence>
<dbReference type="Proteomes" id="UP000053732">
    <property type="component" value="Unassembled WGS sequence"/>
</dbReference>
<dbReference type="EMBL" id="HG793138">
    <property type="protein sequence ID" value="CRL21140.1"/>
    <property type="molecule type" value="Genomic_DNA"/>
</dbReference>
<gene>
    <name evidence="1" type="ORF">PCAMFM013_S005g000304</name>
</gene>
<reference evidence="1 2" key="1">
    <citation type="journal article" date="2014" name="Nat. Commun.">
        <title>Multiple recent horizontal transfers of a large genomic region in cheese making fungi.</title>
        <authorList>
            <person name="Cheeseman K."/>
            <person name="Ropars J."/>
            <person name="Renault P."/>
            <person name="Dupont J."/>
            <person name="Gouzy J."/>
            <person name="Branca A."/>
            <person name="Abraham A.L."/>
            <person name="Ceppi M."/>
            <person name="Conseiller E."/>
            <person name="Debuchy R."/>
            <person name="Malagnac F."/>
            <person name="Goarin A."/>
            <person name="Silar P."/>
            <person name="Lacoste S."/>
            <person name="Sallet E."/>
            <person name="Bensimon A."/>
            <person name="Giraud T."/>
            <person name="Brygoo Y."/>
        </authorList>
    </citation>
    <scope>NUCLEOTIDE SEQUENCE [LARGE SCALE GENOMIC DNA]</scope>
    <source>
        <strain evidence="2">FM 013</strain>
    </source>
</reference>
<accession>A0A0G4P484</accession>
<protein>
    <submittedName>
        <fullName evidence="1">Str. FM013</fullName>
    </submittedName>
</protein>
<sequence length="34" mass="3880">MVNHTNDTTPLIHLGISGYFRIHVFTHIIQSMSV</sequence>
<proteinExistence type="predicted"/>